<name>A0ABN7AAF0_9HEMI</name>
<keyword evidence="2" id="KW-1185">Reference proteome</keyword>
<sequence length="66" mass="7263">MTVEYHAISTARAKEDNANFENDTVDIVIIYDKVVCLCAKNDGAVVEKKSASASQKEMVFSSCRAF</sequence>
<accession>A0ABN7AAF0</accession>
<evidence type="ECO:0000313" key="2">
    <source>
        <dbReference type="Proteomes" id="UP001307889"/>
    </source>
</evidence>
<dbReference type="EMBL" id="AP028909">
    <property type="protein sequence ID" value="BES89286.1"/>
    <property type="molecule type" value="Genomic_DNA"/>
</dbReference>
<gene>
    <name evidence="1" type="ORF">NTJ_02093</name>
</gene>
<dbReference type="Proteomes" id="UP001307889">
    <property type="component" value="Chromosome 1"/>
</dbReference>
<organism evidence="1 2">
    <name type="scientific">Nesidiocoris tenuis</name>
    <dbReference type="NCBI Taxonomy" id="355587"/>
    <lineage>
        <taxon>Eukaryota</taxon>
        <taxon>Metazoa</taxon>
        <taxon>Ecdysozoa</taxon>
        <taxon>Arthropoda</taxon>
        <taxon>Hexapoda</taxon>
        <taxon>Insecta</taxon>
        <taxon>Pterygota</taxon>
        <taxon>Neoptera</taxon>
        <taxon>Paraneoptera</taxon>
        <taxon>Hemiptera</taxon>
        <taxon>Heteroptera</taxon>
        <taxon>Panheteroptera</taxon>
        <taxon>Cimicomorpha</taxon>
        <taxon>Miridae</taxon>
        <taxon>Dicyphina</taxon>
        <taxon>Nesidiocoris</taxon>
    </lineage>
</organism>
<evidence type="ECO:0000313" key="1">
    <source>
        <dbReference type="EMBL" id="BES89286.1"/>
    </source>
</evidence>
<reference evidence="1 2" key="1">
    <citation type="submission" date="2023-09" db="EMBL/GenBank/DDBJ databases">
        <title>Nesidiocoris tenuis whole genome shotgun sequence.</title>
        <authorList>
            <person name="Shibata T."/>
            <person name="Shimoda M."/>
            <person name="Kobayashi T."/>
            <person name="Uehara T."/>
        </authorList>
    </citation>
    <scope>NUCLEOTIDE SEQUENCE [LARGE SCALE GENOMIC DNA]</scope>
    <source>
        <strain evidence="1 2">Japan</strain>
    </source>
</reference>
<proteinExistence type="predicted"/>
<protein>
    <submittedName>
        <fullName evidence="1">Uncharacterized protein</fullName>
    </submittedName>
</protein>